<dbReference type="InterPro" id="IPR012337">
    <property type="entry name" value="RNaseH-like_sf"/>
</dbReference>
<dbReference type="Proteomes" id="UP000027466">
    <property type="component" value="Unassembled WGS sequence"/>
</dbReference>
<gene>
    <name evidence="1" type="ORF">BG61_29530</name>
</gene>
<dbReference type="InterPro" id="IPR036397">
    <property type="entry name" value="RNaseH_sf"/>
</dbReference>
<dbReference type="RefSeq" id="WP_035936525.1">
    <property type="nucleotide sequence ID" value="NZ_CADFFX010000013.1"/>
</dbReference>
<keyword evidence="2" id="KW-1185">Reference proteome</keyword>
<protein>
    <submittedName>
        <fullName evidence="1">Uncharacterized protein</fullName>
    </submittedName>
</protein>
<proteinExistence type="predicted"/>
<evidence type="ECO:0000313" key="2">
    <source>
        <dbReference type="Proteomes" id="UP000027466"/>
    </source>
</evidence>
<reference evidence="1 2" key="1">
    <citation type="submission" date="2014-03" db="EMBL/GenBank/DDBJ databases">
        <title>Draft Genome Sequences of Four Burkholderia Strains.</title>
        <authorList>
            <person name="Liu X.Y."/>
            <person name="Li C.X."/>
            <person name="Xu J.H."/>
        </authorList>
    </citation>
    <scope>NUCLEOTIDE SEQUENCE [LARGE SCALE GENOMIC DNA]</scope>
    <source>
        <strain evidence="1 2">DSM 50014</strain>
    </source>
</reference>
<dbReference type="Gene3D" id="3.30.420.10">
    <property type="entry name" value="Ribonuclease H-like superfamily/Ribonuclease H"/>
    <property type="match status" value="1"/>
</dbReference>
<accession>A0A069PGW9</accession>
<dbReference type="GO" id="GO:0003676">
    <property type="term" value="F:nucleic acid binding"/>
    <property type="evidence" value="ECO:0007669"/>
    <property type="project" value="InterPro"/>
</dbReference>
<name>A0A069PGW9_9BURK</name>
<dbReference type="AlphaFoldDB" id="A0A069PGW9"/>
<sequence length="165" mass="18647">MSAPAMLSNRAPRSPWKVRYFLDTEFTDFKACQLISIAVMSEDGREFYGECSDFDRPLCSDFVRDTVLPQLGNFPGRSMPFSQLREELQAWLLAVPLKPKPILCYDFEGDLGLTHRLLGGPMPRGWKTENVAQKLDVARLAEYVAAHGGMHHALHDARANAYAFR</sequence>
<comment type="caution">
    <text evidence="1">The sequence shown here is derived from an EMBL/GenBank/DDBJ whole genome shotgun (WGS) entry which is preliminary data.</text>
</comment>
<organism evidence="1 2">
    <name type="scientific">Caballeronia glathei</name>
    <dbReference type="NCBI Taxonomy" id="60547"/>
    <lineage>
        <taxon>Bacteria</taxon>
        <taxon>Pseudomonadati</taxon>
        <taxon>Pseudomonadota</taxon>
        <taxon>Betaproteobacteria</taxon>
        <taxon>Burkholderiales</taxon>
        <taxon>Burkholderiaceae</taxon>
        <taxon>Caballeronia</taxon>
    </lineage>
</organism>
<dbReference type="SUPFAM" id="SSF53098">
    <property type="entry name" value="Ribonuclease H-like"/>
    <property type="match status" value="1"/>
</dbReference>
<dbReference type="EMBL" id="JFHC01000050">
    <property type="protein sequence ID" value="KDR39850.1"/>
    <property type="molecule type" value="Genomic_DNA"/>
</dbReference>
<dbReference type="STRING" id="60547.GCA_000751215_04883"/>
<evidence type="ECO:0000313" key="1">
    <source>
        <dbReference type="EMBL" id="KDR39850.1"/>
    </source>
</evidence>